<feature type="transmembrane region" description="Helical" evidence="1">
    <location>
        <begin position="43"/>
        <end position="65"/>
    </location>
</feature>
<keyword evidence="1" id="KW-1133">Transmembrane helix</keyword>
<dbReference type="Gene3D" id="1.10.287.70">
    <property type="match status" value="1"/>
</dbReference>
<feature type="transmembrane region" description="Helical" evidence="1">
    <location>
        <begin position="6"/>
        <end position="23"/>
    </location>
</feature>
<keyword evidence="4" id="KW-1185">Reference proteome</keyword>
<dbReference type="InterPro" id="IPR013099">
    <property type="entry name" value="K_chnl_dom"/>
</dbReference>
<comment type="caution">
    <text evidence="3">The sequence shown here is derived from an EMBL/GenBank/DDBJ whole genome shotgun (WGS) entry which is preliminary data.</text>
</comment>
<dbReference type="SUPFAM" id="SSF81324">
    <property type="entry name" value="Voltage-gated potassium channels"/>
    <property type="match status" value="1"/>
</dbReference>
<dbReference type="EMBL" id="QWEH01000023">
    <property type="protein sequence ID" value="RHW29578.1"/>
    <property type="molecule type" value="Genomic_DNA"/>
</dbReference>
<gene>
    <name evidence="3" type="ORF">D1B32_21575</name>
</gene>
<keyword evidence="3" id="KW-0406">Ion transport</keyword>
<dbReference type="GO" id="GO:0034220">
    <property type="term" value="P:monoatomic ion transmembrane transport"/>
    <property type="evidence" value="ECO:0007669"/>
    <property type="project" value="UniProtKB-KW"/>
</dbReference>
<proteinExistence type="predicted"/>
<evidence type="ECO:0000256" key="1">
    <source>
        <dbReference type="SAM" id="Phobius"/>
    </source>
</evidence>
<evidence type="ECO:0000259" key="2">
    <source>
        <dbReference type="Pfam" id="PF07885"/>
    </source>
</evidence>
<dbReference type="RefSeq" id="WP_095313621.1">
    <property type="nucleotide sequence ID" value="NZ_JAMAWL010000025.1"/>
</dbReference>
<evidence type="ECO:0000313" key="4">
    <source>
        <dbReference type="Proteomes" id="UP000285456"/>
    </source>
</evidence>
<dbReference type="AlphaFoldDB" id="A0A417YA47"/>
<keyword evidence="3" id="KW-0813">Transport</keyword>
<dbReference type="OrthoDB" id="9813518at2"/>
<sequence length="144" mass="16175">MVIPWLVMIGICLIVIKSFFDFFHGKSFAQVLEMKESRFSIEIFMALLIIYIILMFGYGMIYFILSIEGIVLVENGELRQVSIIGSIIHSVYFSGVTLLSVGYGDITPVGIGRFIALTQALIGYILPAAFVVRVLQSRDRSRDI</sequence>
<protein>
    <submittedName>
        <fullName evidence="3">Two pore domain potassium channel family protein</fullName>
    </submittedName>
</protein>
<dbReference type="Pfam" id="PF07885">
    <property type="entry name" value="Ion_trans_2"/>
    <property type="match status" value="1"/>
</dbReference>
<keyword evidence="1" id="KW-0812">Transmembrane</keyword>
<accession>A0A417YA47</accession>
<keyword evidence="3" id="KW-0407">Ion channel</keyword>
<organism evidence="3 4">
    <name type="scientific">Oceanobacillus profundus</name>
    <dbReference type="NCBI Taxonomy" id="372463"/>
    <lineage>
        <taxon>Bacteria</taxon>
        <taxon>Bacillati</taxon>
        <taxon>Bacillota</taxon>
        <taxon>Bacilli</taxon>
        <taxon>Bacillales</taxon>
        <taxon>Bacillaceae</taxon>
        <taxon>Oceanobacillus</taxon>
    </lineage>
</organism>
<name>A0A417YA47_9BACI</name>
<dbReference type="Proteomes" id="UP000285456">
    <property type="component" value="Unassembled WGS sequence"/>
</dbReference>
<feature type="domain" description="Potassium channel" evidence="2">
    <location>
        <begin position="51"/>
        <end position="134"/>
    </location>
</feature>
<reference evidence="3 4" key="1">
    <citation type="journal article" date="2007" name="Int. J. Syst. Evol. Microbiol.">
        <title>Oceanobacillus profundus sp. nov., isolated from a deep-sea sediment core.</title>
        <authorList>
            <person name="Kim Y.G."/>
            <person name="Choi D.H."/>
            <person name="Hyun S."/>
            <person name="Cho B.C."/>
        </authorList>
    </citation>
    <scope>NUCLEOTIDE SEQUENCE [LARGE SCALE GENOMIC DNA]</scope>
    <source>
        <strain evidence="3 4">DSM 18246</strain>
    </source>
</reference>
<keyword evidence="1" id="KW-0472">Membrane</keyword>
<feature type="transmembrane region" description="Helical" evidence="1">
    <location>
        <begin position="114"/>
        <end position="135"/>
    </location>
</feature>
<evidence type="ECO:0000313" key="3">
    <source>
        <dbReference type="EMBL" id="RHW29578.1"/>
    </source>
</evidence>